<evidence type="ECO:0000256" key="1">
    <source>
        <dbReference type="ARBA" id="ARBA00022676"/>
    </source>
</evidence>
<dbReference type="AlphaFoldDB" id="A0A4Y8AQD5"/>
<dbReference type="PANTHER" id="PTHR34106:SF5">
    <property type="entry name" value="GLYCOSIDASE"/>
    <property type="match status" value="1"/>
</dbReference>
<proteinExistence type="inferred from homology"/>
<dbReference type="EMBL" id="SNQI01000004">
    <property type="protein sequence ID" value="TEW72959.1"/>
    <property type="molecule type" value="Genomic_DNA"/>
</dbReference>
<evidence type="ECO:0000313" key="4">
    <source>
        <dbReference type="EMBL" id="TEW72959.1"/>
    </source>
</evidence>
<comment type="caution">
    <text evidence="4">The sequence shown here is derived from an EMBL/GenBank/DDBJ whole genome shotgun (WGS) entry which is preliminary data.</text>
</comment>
<dbReference type="Pfam" id="PF04041">
    <property type="entry name" value="Glyco_hydro_130"/>
    <property type="match status" value="2"/>
</dbReference>
<evidence type="ECO:0000313" key="5">
    <source>
        <dbReference type="Proteomes" id="UP000298517"/>
    </source>
</evidence>
<dbReference type="InterPro" id="IPR007184">
    <property type="entry name" value="Mannoside_phosphorylase"/>
</dbReference>
<name>A0A4Y8AQD5_9FLAO</name>
<dbReference type="PANTHER" id="PTHR34106">
    <property type="entry name" value="GLYCOSIDASE"/>
    <property type="match status" value="1"/>
</dbReference>
<keyword evidence="5" id="KW-1185">Reference proteome</keyword>
<gene>
    <name evidence="4" type="ORF">E2488_12255</name>
</gene>
<dbReference type="Proteomes" id="UP000298517">
    <property type="component" value="Unassembled WGS sequence"/>
</dbReference>
<dbReference type="InterPro" id="IPR023296">
    <property type="entry name" value="Glyco_hydro_beta-prop_sf"/>
</dbReference>
<evidence type="ECO:0000256" key="2">
    <source>
        <dbReference type="ARBA" id="ARBA00022679"/>
    </source>
</evidence>
<dbReference type="GO" id="GO:0016757">
    <property type="term" value="F:glycosyltransferase activity"/>
    <property type="evidence" value="ECO:0007669"/>
    <property type="project" value="UniProtKB-KW"/>
</dbReference>
<evidence type="ECO:0000256" key="3">
    <source>
        <dbReference type="ARBA" id="ARBA00024356"/>
    </source>
</evidence>
<dbReference type="SUPFAM" id="SSF75005">
    <property type="entry name" value="Arabinanase/levansucrase/invertase"/>
    <property type="match status" value="1"/>
</dbReference>
<dbReference type="RefSeq" id="WP_134248662.1">
    <property type="nucleotide sequence ID" value="NZ_SNQI01000004.1"/>
</dbReference>
<dbReference type="PIRSF" id="PIRSF016202">
    <property type="entry name" value="PH1107"/>
    <property type="match status" value="1"/>
</dbReference>
<dbReference type="Gene3D" id="2.115.10.20">
    <property type="entry name" value="Glycosyl hydrolase domain, family 43"/>
    <property type="match status" value="1"/>
</dbReference>
<sequence length="346" mass="39502">MIKVKKHGVILEKTATSFENESVFNPAVYQEKNTVHLFYRAVRKGNFSCIGYCKLDGPLKVIERLKEPLLVPETSEEFKGIEDPRITKIEDTYYLTYSAYDGINVFGAFATSKDLKNFEKKGIITPKLTFEEYAELITKNYDQIRKSHYLFYELFSRYKISELMKGKIYVWDKNLAFFSKKIKGKLAVLHRLHPSIQLLCFTDPKELTRSFWEDYISSLGKHIVLLPKLKHESSHIGAGCPPIETEKGWLIIYHSAQATTSGLIYHACVALLDLNNPLKVIGRLKQPLFSPTEDYELKGIVNNVVFPTGTALFNDELYIYYGAADSCVAVASVNLTNLLNKLLKQD</sequence>
<accession>A0A4Y8AQD5</accession>
<protein>
    <submittedName>
        <fullName evidence="4">Pesticidal protein Cry7Aa</fullName>
    </submittedName>
</protein>
<dbReference type="OrthoDB" id="9775877at2"/>
<reference evidence="4 5" key="1">
    <citation type="journal article" date="2011" name="J. Microbiol.">
        <title>Gramella jeungdoensis sp. nov., isolated from a solar saltern in Korea.</title>
        <authorList>
            <person name="Joung Y."/>
            <person name="Kim H."/>
            <person name="Jang T."/>
            <person name="Ahn T.S."/>
            <person name="Joh K."/>
        </authorList>
    </citation>
    <scope>NUCLEOTIDE SEQUENCE [LARGE SCALE GENOMIC DNA]</scope>
    <source>
        <strain evidence="4 5">KCTC 23123</strain>
    </source>
</reference>
<keyword evidence="1" id="KW-0328">Glycosyltransferase</keyword>
<dbReference type="CDD" id="cd18614">
    <property type="entry name" value="GH130"/>
    <property type="match status" value="1"/>
</dbReference>
<organism evidence="4 5">
    <name type="scientific">Gramella jeungdoensis</name>
    <dbReference type="NCBI Taxonomy" id="708091"/>
    <lineage>
        <taxon>Bacteria</taxon>
        <taxon>Pseudomonadati</taxon>
        <taxon>Bacteroidota</taxon>
        <taxon>Flavobacteriia</taxon>
        <taxon>Flavobacteriales</taxon>
        <taxon>Flavobacteriaceae</taxon>
        <taxon>Christiangramia</taxon>
    </lineage>
</organism>
<comment type="similarity">
    <text evidence="3">Belongs to the glycosyl hydrolase 130 family.</text>
</comment>
<keyword evidence="2" id="KW-0808">Transferase</keyword>